<keyword evidence="2" id="KW-1185">Reference proteome</keyword>
<evidence type="ECO:0000313" key="2">
    <source>
        <dbReference type="Proteomes" id="UP001291623"/>
    </source>
</evidence>
<organism evidence="1 2">
    <name type="scientific">Anisodus tanguticus</name>
    <dbReference type="NCBI Taxonomy" id="243964"/>
    <lineage>
        <taxon>Eukaryota</taxon>
        <taxon>Viridiplantae</taxon>
        <taxon>Streptophyta</taxon>
        <taxon>Embryophyta</taxon>
        <taxon>Tracheophyta</taxon>
        <taxon>Spermatophyta</taxon>
        <taxon>Magnoliopsida</taxon>
        <taxon>eudicotyledons</taxon>
        <taxon>Gunneridae</taxon>
        <taxon>Pentapetalae</taxon>
        <taxon>asterids</taxon>
        <taxon>lamiids</taxon>
        <taxon>Solanales</taxon>
        <taxon>Solanaceae</taxon>
        <taxon>Solanoideae</taxon>
        <taxon>Hyoscyameae</taxon>
        <taxon>Anisodus</taxon>
    </lineage>
</organism>
<dbReference type="AlphaFoldDB" id="A0AAE1RMS6"/>
<protein>
    <submittedName>
        <fullName evidence="1">Uncharacterized protein</fullName>
    </submittedName>
</protein>
<dbReference type="Proteomes" id="UP001291623">
    <property type="component" value="Unassembled WGS sequence"/>
</dbReference>
<dbReference type="EMBL" id="JAVYJV010000014">
    <property type="protein sequence ID" value="KAK4354511.1"/>
    <property type="molecule type" value="Genomic_DNA"/>
</dbReference>
<proteinExistence type="predicted"/>
<accession>A0AAE1RMS6</accession>
<gene>
    <name evidence="1" type="ORF">RND71_026705</name>
</gene>
<comment type="caution">
    <text evidence="1">The sequence shown here is derived from an EMBL/GenBank/DDBJ whole genome shotgun (WGS) entry which is preliminary data.</text>
</comment>
<sequence length="72" mass="8228">MASKPGILTEWPWTRLGNFKYSSQWQRESINNLIEKAIMEAGQKGIKITGDEEDDCLSSKSIKNILKEETLK</sequence>
<name>A0AAE1RMS6_9SOLA</name>
<reference evidence="1" key="1">
    <citation type="submission" date="2023-12" db="EMBL/GenBank/DDBJ databases">
        <title>Genome assembly of Anisodus tanguticus.</title>
        <authorList>
            <person name="Wang Y.-J."/>
        </authorList>
    </citation>
    <scope>NUCLEOTIDE SEQUENCE</scope>
    <source>
        <strain evidence="1">KB-2021</strain>
        <tissue evidence="1">Leaf</tissue>
    </source>
</reference>
<evidence type="ECO:0000313" key="1">
    <source>
        <dbReference type="EMBL" id="KAK4354511.1"/>
    </source>
</evidence>